<accession>A0A655ANF0</accession>
<evidence type="ECO:0000256" key="1">
    <source>
        <dbReference type="SAM" id="MobiDB-lite"/>
    </source>
</evidence>
<organism evidence="2 3">
    <name type="scientific">Mycobacterium tuberculosis</name>
    <dbReference type="NCBI Taxonomy" id="1773"/>
    <lineage>
        <taxon>Bacteria</taxon>
        <taxon>Bacillati</taxon>
        <taxon>Actinomycetota</taxon>
        <taxon>Actinomycetes</taxon>
        <taxon>Mycobacteriales</taxon>
        <taxon>Mycobacteriaceae</taxon>
        <taxon>Mycobacterium</taxon>
        <taxon>Mycobacterium tuberculosis complex</taxon>
    </lineage>
</organism>
<sequence>MRADRACSAARLSSATTVNPTQVRQSPDAVTRLVMRIVSARMPYRSKYRAISVSGSTFVSDAGGPTHTSTVVRVHVAGSAIRRRRRRIANPRRAIVVKYSPRQKPNSPITMAAATPSST</sequence>
<evidence type="ECO:0000313" key="3">
    <source>
        <dbReference type="Proteomes" id="UP000050164"/>
    </source>
</evidence>
<evidence type="ECO:0000313" key="2">
    <source>
        <dbReference type="EMBL" id="CKT41323.1"/>
    </source>
</evidence>
<dbReference type="EMBL" id="CNFT01001556">
    <property type="protein sequence ID" value="CKT41323.1"/>
    <property type="molecule type" value="Genomic_DNA"/>
</dbReference>
<name>A0A655ANF0_MYCTX</name>
<gene>
    <name evidence="2" type="ORF">ERS027659_04372</name>
</gene>
<dbReference type="Proteomes" id="UP000050164">
    <property type="component" value="Unassembled WGS sequence"/>
</dbReference>
<proteinExistence type="predicted"/>
<feature type="compositionally biased region" description="Polar residues" evidence="1">
    <location>
        <begin position="11"/>
        <end position="25"/>
    </location>
</feature>
<feature type="region of interest" description="Disordered" evidence="1">
    <location>
        <begin position="1"/>
        <end position="25"/>
    </location>
</feature>
<dbReference type="AlphaFoldDB" id="A0A655ANF0"/>
<protein>
    <submittedName>
        <fullName evidence="2">Uncharacterized protein</fullName>
    </submittedName>
</protein>
<reference evidence="2 3" key="1">
    <citation type="submission" date="2015-03" db="EMBL/GenBank/DDBJ databases">
        <authorList>
            <consortium name="Pathogen Informatics"/>
        </authorList>
    </citation>
    <scope>NUCLEOTIDE SEQUENCE [LARGE SCALE GENOMIC DNA]</scope>
    <source>
        <strain evidence="2 3">Bir 185</strain>
    </source>
</reference>